<evidence type="ECO:0000313" key="2">
    <source>
        <dbReference type="EMBL" id="TQN47250.1"/>
    </source>
</evidence>
<evidence type="ECO:0000256" key="1">
    <source>
        <dbReference type="SAM" id="MobiDB-lite"/>
    </source>
</evidence>
<organism evidence="2 3">
    <name type="scientific">Humibacillus xanthopallidus</name>
    <dbReference type="NCBI Taxonomy" id="412689"/>
    <lineage>
        <taxon>Bacteria</taxon>
        <taxon>Bacillati</taxon>
        <taxon>Actinomycetota</taxon>
        <taxon>Actinomycetes</taxon>
        <taxon>Micrococcales</taxon>
        <taxon>Intrasporangiaceae</taxon>
        <taxon>Humibacillus</taxon>
    </lineage>
</organism>
<comment type="caution">
    <text evidence="2">The sequence shown here is derived from an EMBL/GenBank/DDBJ whole genome shotgun (WGS) entry which is preliminary data.</text>
</comment>
<dbReference type="RefSeq" id="WP_185747033.1">
    <property type="nucleotide sequence ID" value="NZ_BAAAQC010000005.1"/>
</dbReference>
<name>A0A543PT56_9MICO</name>
<sequence length="347" mass="34767">MSGDTPRPGSREGAAPGLPTRRLLVLGGGAAALTALAGCGLRLDLPQPPPPVPTRKPAPDERFILAVIKDLRSLVRAAGTLEPRGEARGVLRETVAAQRRQIAVLTGRLTNAGVPTAEITAATAPAPVTPVTPVTAPTSSGASASTGTPSSKPSTGSPSGVATVQTVAQLAAVLATISPDRWTALAGATPGTRDLVLAAWSSRLASAALLGAAVDPTATPSAARPRIIDQTSPLVYGFEVAAAQSTGAGRTRALTTLDALRRLDLAVAGSTTSTPGGWALPFPVTTPDEAQRLATHLLATAVDATVDVAGGKPDGPALDDTARWSGRVQALATGWGMPLAAFPGTSA</sequence>
<reference evidence="2 3" key="1">
    <citation type="submission" date="2019-06" db="EMBL/GenBank/DDBJ databases">
        <title>Sequencing the genomes of 1000 actinobacteria strains.</title>
        <authorList>
            <person name="Klenk H.-P."/>
        </authorList>
    </citation>
    <scope>NUCLEOTIDE SEQUENCE [LARGE SCALE GENOMIC DNA]</scope>
    <source>
        <strain evidence="2 3">DSM 21776</strain>
    </source>
</reference>
<evidence type="ECO:0000313" key="3">
    <source>
        <dbReference type="Proteomes" id="UP000320085"/>
    </source>
</evidence>
<dbReference type="Proteomes" id="UP000320085">
    <property type="component" value="Unassembled WGS sequence"/>
</dbReference>
<dbReference type="Gene3D" id="1.20.1260.10">
    <property type="match status" value="1"/>
</dbReference>
<gene>
    <name evidence="2" type="ORF">FHX52_0343</name>
</gene>
<accession>A0A543PT56</accession>
<dbReference type="EMBL" id="VFQF01000001">
    <property type="protein sequence ID" value="TQN47250.1"/>
    <property type="molecule type" value="Genomic_DNA"/>
</dbReference>
<dbReference type="AlphaFoldDB" id="A0A543PT56"/>
<feature type="region of interest" description="Disordered" evidence="1">
    <location>
        <begin position="127"/>
        <end position="160"/>
    </location>
</feature>
<proteinExistence type="predicted"/>
<dbReference type="InterPro" id="IPR012347">
    <property type="entry name" value="Ferritin-like"/>
</dbReference>
<protein>
    <submittedName>
        <fullName evidence="2">Uncharacterized protein DUF4439</fullName>
    </submittedName>
</protein>